<organism evidence="3 4">
    <name type="scientific">Theropithecus gelada</name>
    <name type="common">Gelada baboon</name>
    <dbReference type="NCBI Taxonomy" id="9565"/>
    <lineage>
        <taxon>Eukaryota</taxon>
        <taxon>Metazoa</taxon>
        <taxon>Chordata</taxon>
        <taxon>Craniata</taxon>
        <taxon>Vertebrata</taxon>
        <taxon>Euteleostomi</taxon>
        <taxon>Mammalia</taxon>
        <taxon>Eutheria</taxon>
        <taxon>Euarchontoglires</taxon>
        <taxon>Primates</taxon>
        <taxon>Haplorrhini</taxon>
        <taxon>Catarrhini</taxon>
        <taxon>Cercopithecidae</taxon>
        <taxon>Cercopithecinae</taxon>
        <taxon>Theropithecus</taxon>
    </lineage>
</organism>
<keyword evidence="1" id="KW-0496">Mitochondrion</keyword>
<accession>A0A8D2K5I1</accession>
<keyword evidence="4" id="KW-1185">Reference proteome</keyword>
<evidence type="ECO:0000313" key="4">
    <source>
        <dbReference type="Proteomes" id="UP000694411"/>
    </source>
</evidence>
<keyword evidence="1" id="KW-0999">Mitochondrion inner membrane</keyword>
<reference evidence="3" key="3">
    <citation type="submission" date="2025-09" db="UniProtKB">
        <authorList>
            <consortium name="Ensembl"/>
        </authorList>
    </citation>
    <scope>IDENTIFICATION</scope>
</reference>
<dbReference type="Gene3D" id="1.10.287.810">
    <property type="entry name" value="Mitochondrial import inner membrane translocase subunit tim13 like domains"/>
    <property type="match status" value="1"/>
</dbReference>
<keyword evidence="1" id="KW-0143">Chaperone</keyword>
<dbReference type="InterPro" id="IPR035427">
    <property type="entry name" value="Tim10-like_dom_sf"/>
</dbReference>
<name>A0A8D2K5I1_THEGE</name>
<keyword evidence="1" id="KW-1015">Disulfide bond</keyword>
<dbReference type="AlphaFoldDB" id="A0A8D2K5I1"/>
<comment type="subcellular location">
    <subcellularLocation>
        <location evidence="1">Mitochondrion inner membrane</location>
        <topology evidence="1">Peripheral membrane protein</topology>
        <orientation evidence="1">Intermembrane side</orientation>
    </subcellularLocation>
</comment>
<dbReference type="Ensembl" id="ENSTGET00000030760.1">
    <property type="protein sequence ID" value="ENSTGEP00000025841.1"/>
    <property type="gene ID" value="ENSTGEG00000020805.1"/>
</dbReference>
<evidence type="ECO:0000259" key="2">
    <source>
        <dbReference type="Pfam" id="PF02953"/>
    </source>
</evidence>
<feature type="domain" description="Tim10-like" evidence="2">
    <location>
        <begin position="36"/>
        <end position="69"/>
    </location>
</feature>
<comment type="similarity">
    <text evidence="1">Belongs to the small Tim family.</text>
</comment>
<keyword evidence="1" id="KW-0472">Membrane</keyword>
<dbReference type="GO" id="GO:0005743">
    <property type="term" value="C:mitochondrial inner membrane"/>
    <property type="evidence" value="ECO:0007669"/>
    <property type="project" value="UniProtKB-SubCell"/>
</dbReference>
<dbReference type="Pfam" id="PF02953">
    <property type="entry name" value="zf-Tim10_DDP"/>
    <property type="match status" value="1"/>
</dbReference>
<reference evidence="3" key="1">
    <citation type="submission" date="2018-05" db="EMBL/GenBank/DDBJ databases">
        <title>Whole genome of Theropithecus gelada.</title>
        <authorList>
            <person name="Chiou K.L."/>
            <person name="Snyder-Mackler N."/>
        </authorList>
    </citation>
    <scope>NUCLEOTIDE SEQUENCE [LARGE SCALE GENOMIC DNA]</scope>
</reference>
<dbReference type="InterPro" id="IPR004217">
    <property type="entry name" value="Tim10-like"/>
</dbReference>
<evidence type="ECO:0000313" key="3">
    <source>
        <dbReference type="Ensembl" id="ENSTGEP00000025841.1"/>
    </source>
</evidence>
<proteinExistence type="inferred from homology"/>
<reference evidence="3" key="2">
    <citation type="submission" date="2025-08" db="UniProtKB">
        <authorList>
            <consortium name="Ensembl"/>
        </authorList>
    </citation>
    <scope>IDENTIFICATION</scope>
</reference>
<dbReference type="GO" id="GO:0015031">
    <property type="term" value="P:protein transport"/>
    <property type="evidence" value="ECO:0007669"/>
    <property type="project" value="UniProtKB-KW"/>
</dbReference>
<sequence>TESGFDGQIVSLKESKPKGQHFIKPIIYFWVPELFWDGCVEKPGKCLDSHTENCLSSSVDRFIDTTLTVPVGLPRLYRKEGSSAIFSKTFSDHPPLS</sequence>
<keyword evidence="1" id="KW-0653">Protein transport</keyword>
<comment type="function">
    <text evidence="1">Mitochondrial intermembrane chaperone that participates in the import and insertion of some multi-pass transmembrane proteins into the mitochondrial inner membrane. Also required for the transfer of beta-barrel precursors from the TOM complex to the sorting and assembly machinery (SAM complex) of the outer membrane. Acts as a chaperone-like protein that protects the hydrophobic precursors from aggregation and guide them through the mitochondrial intermembrane space.</text>
</comment>
<keyword evidence="1" id="KW-0813">Transport</keyword>
<dbReference type="Proteomes" id="UP000694411">
    <property type="component" value="Chromosome 17"/>
</dbReference>
<comment type="subunit">
    <text evidence="1">Heterohexamer.</text>
</comment>
<comment type="domain">
    <text evidence="1">The twin CX3C motif contains 4 conserved Cys residues that form 2 disulfide bonds in the mitochondrial intermembrane space.</text>
</comment>
<protein>
    <recommendedName>
        <fullName evidence="1">Mitochondrial import inner membrane translocase subunit</fullName>
    </recommendedName>
</protein>
<keyword evidence="1" id="KW-0811">Translocation</keyword>
<dbReference type="SUPFAM" id="SSF144122">
    <property type="entry name" value="Tim10-like"/>
    <property type="match status" value="1"/>
</dbReference>
<evidence type="ECO:0000256" key="1">
    <source>
        <dbReference type="RuleBase" id="RU367043"/>
    </source>
</evidence>